<dbReference type="EC" id="3.1.3.16" evidence="2 9"/>
<comment type="catalytic activity">
    <reaction evidence="8 9">
        <text>O-phospho-L-threonyl-[protein] + H2O = L-threonyl-[protein] + phosphate</text>
        <dbReference type="Rhea" id="RHEA:47004"/>
        <dbReference type="Rhea" id="RHEA-COMP:11060"/>
        <dbReference type="Rhea" id="RHEA-COMP:11605"/>
        <dbReference type="ChEBI" id="CHEBI:15377"/>
        <dbReference type="ChEBI" id="CHEBI:30013"/>
        <dbReference type="ChEBI" id="CHEBI:43474"/>
        <dbReference type="ChEBI" id="CHEBI:61977"/>
        <dbReference type="EC" id="3.1.3.16"/>
    </reaction>
</comment>
<dbReference type="SMART" id="SM00577">
    <property type="entry name" value="CPDc"/>
    <property type="match status" value="1"/>
</dbReference>
<dbReference type="CDD" id="cd17729">
    <property type="entry name" value="BRCT_CTDP1"/>
    <property type="match status" value="1"/>
</dbReference>
<feature type="compositionally biased region" description="Basic and acidic residues" evidence="10">
    <location>
        <begin position="487"/>
        <end position="509"/>
    </location>
</feature>
<protein>
    <recommendedName>
        <fullName evidence="6 9">RNA polymerase II subunit A C-terminal domain phosphatase</fullName>
        <ecNumber evidence="2 9">3.1.3.16</ecNumber>
    </recommendedName>
</protein>
<keyword evidence="3 9" id="KW-0378">Hydrolase</keyword>
<dbReference type="InterPro" id="IPR036412">
    <property type="entry name" value="HAD-like_sf"/>
</dbReference>
<dbReference type="Gene3D" id="3.40.50.10190">
    <property type="entry name" value="BRCT domain"/>
    <property type="match status" value="1"/>
</dbReference>
<evidence type="ECO:0000256" key="2">
    <source>
        <dbReference type="ARBA" id="ARBA00013081"/>
    </source>
</evidence>
<reference evidence="13 14" key="1">
    <citation type="journal article" date="2024" name="BMC Genomics">
        <title>De novo assembly and annotation of Popillia japonica's genome with initial clues to its potential as an invasive pest.</title>
        <authorList>
            <person name="Cucini C."/>
            <person name="Boschi S."/>
            <person name="Funari R."/>
            <person name="Cardaioli E."/>
            <person name="Iannotti N."/>
            <person name="Marturano G."/>
            <person name="Paoli F."/>
            <person name="Bruttini M."/>
            <person name="Carapelli A."/>
            <person name="Frati F."/>
            <person name="Nardi F."/>
        </authorList>
    </citation>
    <scope>NUCLEOTIDE SEQUENCE [LARGE SCALE GENOMIC DNA]</scope>
    <source>
        <strain evidence="13">DMR45628</strain>
    </source>
</reference>
<feature type="region of interest" description="Disordered" evidence="10">
    <location>
        <begin position="695"/>
        <end position="745"/>
    </location>
</feature>
<feature type="compositionally biased region" description="Acidic residues" evidence="10">
    <location>
        <begin position="757"/>
        <end position="767"/>
    </location>
</feature>
<dbReference type="PROSITE" id="PS50172">
    <property type="entry name" value="BRCT"/>
    <property type="match status" value="1"/>
</dbReference>
<keyword evidence="5 9" id="KW-0539">Nucleus</keyword>
<dbReference type="Proteomes" id="UP001458880">
    <property type="component" value="Unassembled WGS sequence"/>
</dbReference>
<name>A0AAW1LT24_POPJA</name>
<comment type="catalytic activity">
    <reaction evidence="7 9">
        <text>O-phospho-L-seryl-[protein] + H2O = L-seryl-[protein] + phosphate</text>
        <dbReference type="Rhea" id="RHEA:20629"/>
        <dbReference type="Rhea" id="RHEA-COMP:9863"/>
        <dbReference type="Rhea" id="RHEA-COMP:11604"/>
        <dbReference type="ChEBI" id="CHEBI:15377"/>
        <dbReference type="ChEBI" id="CHEBI:29999"/>
        <dbReference type="ChEBI" id="CHEBI:43474"/>
        <dbReference type="ChEBI" id="CHEBI:83421"/>
        <dbReference type="EC" id="3.1.3.16"/>
    </reaction>
</comment>
<accession>A0AAW1LT24</accession>
<evidence type="ECO:0000256" key="3">
    <source>
        <dbReference type="ARBA" id="ARBA00022801"/>
    </source>
</evidence>
<dbReference type="Gene3D" id="3.40.50.1000">
    <property type="entry name" value="HAD superfamily/HAD-like"/>
    <property type="match status" value="1"/>
</dbReference>
<dbReference type="PANTHER" id="PTHR23081:SF36">
    <property type="entry name" value="RNA POLYMERASE II SUBUNIT A C-TERMINAL DOMAIN PHOSPHATASE"/>
    <property type="match status" value="1"/>
</dbReference>
<evidence type="ECO:0000256" key="6">
    <source>
        <dbReference type="ARBA" id="ARBA00040602"/>
    </source>
</evidence>
<feature type="compositionally biased region" description="Basic and acidic residues" evidence="10">
    <location>
        <begin position="768"/>
        <end position="787"/>
    </location>
</feature>
<dbReference type="InterPro" id="IPR001357">
    <property type="entry name" value="BRCT_dom"/>
</dbReference>
<dbReference type="SUPFAM" id="SSF52113">
    <property type="entry name" value="BRCT domain"/>
    <property type="match status" value="1"/>
</dbReference>
<dbReference type="PANTHER" id="PTHR23081">
    <property type="entry name" value="RNA POLYMERASE II CTD PHOSPHATASE"/>
    <property type="match status" value="1"/>
</dbReference>
<sequence>MAEGLVLISHQFSKPIKVLKWKVREGSVISIGCVMLLFDYDGSTEAEQRKLKSTQAGTVHRLIAQEGAIVKRGDVLFELSPCIHPTVINDMCAECGADLRKDDLTTTASIPMVHSIPELKVNEELAQKLGKADGERLLRDRKLVLLVDLDQTIIHTTNDNIPPNIRDVYHFQLYGPGSPWYHTRLRPGTHTFLNNVSSMYELHICTFGARNYAHTITMLIDRDQRYFSNRILSRDECFDPTSKKANLKALFPCGDNMVCIIDDREDVWSHASNLIHVKPYHFFQHTGDINAPPGLDKHENDDKEGVDLMKVKTKHKNNKSVNREKINNVNEVDKTDNINEVDKVNIVNEVDKGDNIKEATKAENAKKVAIVNEVDEADNTNNVDKTDKVNEDVEKKGNNKDLEKKDNNEDTQNKGNNEDLEKKDHNEDTEKKDNNEDTEKKDNNEDTEKKDNNEDTEKKGNKEEVEKKDSITENNKKEPEEQVNENSKNEEEKTKENGKLENKNELTEEMKVVPDNNESQNVVEKKHDKVNRIAEKKVENMIVDDTTKKIEDEFLDVEDPDDYLLYLEDILKKIHAEFYKEYDKLESGQVPDLKQVIPNVRAHVLSGCNLVFSGLVPTHIKLINSKAYQVARSLGANITQDLQEDTTHLVAVRPGTAKVNAGRRRKNVKIVTPDWLWTCAERWEHVSEVIYPLNRRGSKNRHPPPHCSSPEHVPNYPVHDSPAMRKRTPSGRFMDTINPLMSFSSDDIADMDKEVEDMLDDDSESDDEAKRKPTLRQEVEITRKMEEDNSSSSEESLTGEYPRGFKRSRSSHKKDGAIDTEDVESSLDEFPSTKFRRGEKLDSDLDIGDSNSEGSIDPPDEIEDGEWNMMGAALEREFLSNS</sequence>
<evidence type="ECO:0000256" key="4">
    <source>
        <dbReference type="ARBA" id="ARBA00022912"/>
    </source>
</evidence>
<proteinExistence type="predicted"/>
<comment type="subcellular location">
    <subcellularLocation>
        <location evidence="1 9">Nucleus</location>
    </subcellularLocation>
</comment>
<dbReference type="CDD" id="cd07521">
    <property type="entry name" value="HAD_FCP1-like"/>
    <property type="match status" value="1"/>
</dbReference>
<dbReference type="Gene3D" id="1.10.287.10">
    <property type="entry name" value="S15/NS1, RNA-binding"/>
    <property type="match status" value="1"/>
</dbReference>
<dbReference type="Pfam" id="PF03031">
    <property type="entry name" value="NIF"/>
    <property type="match status" value="1"/>
</dbReference>
<dbReference type="Gene3D" id="2.40.50.100">
    <property type="match status" value="1"/>
</dbReference>
<comment type="caution">
    <text evidence="13">The sequence shown here is derived from an EMBL/GenBank/DDBJ whole genome shotgun (WGS) entry which is preliminary data.</text>
</comment>
<evidence type="ECO:0000256" key="10">
    <source>
        <dbReference type="SAM" id="MobiDB-lite"/>
    </source>
</evidence>
<dbReference type="Pfam" id="PF00533">
    <property type="entry name" value="BRCT"/>
    <property type="match status" value="1"/>
</dbReference>
<evidence type="ECO:0000259" key="12">
    <source>
        <dbReference type="PROSITE" id="PS50969"/>
    </source>
</evidence>
<evidence type="ECO:0000256" key="1">
    <source>
        <dbReference type="ARBA" id="ARBA00004123"/>
    </source>
</evidence>
<dbReference type="FunFam" id="3.40.50.1000:FF:000040">
    <property type="entry name" value="RNA polymerase II subunit A C-terminal domain phosphatase"/>
    <property type="match status" value="1"/>
</dbReference>
<evidence type="ECO:0000256" key="7">
    <source>
        <dbReference type="ARBA" id="ARBA00047761"/>
    </source>
</evidence>
<dbReference type="FunFam" id="3.40.50.10190:FF:000007">
    <property type="entry name" value="RNA polymerase II subunit A C-terminal domain phosphatase"/>
    <property type="match status" value="1"/>
</dbReference>
<dbReference type="EMBL" id="JASPKY010000108">
    <property type="protein sequence ID" value="KAK9736853.1"/>
    <property type="molecule type" value="Genomic_DNA"/>
</dbReference>
<keyword evidence="4" id="KW-0904">Protein phosphatase</keyword>
<evidence type="ECO:0000256" key="8">
    <source>
        <dbReference type="ARBA" id="ARBA00048336"/>
    </source>
</evidence>
<gene>
    <name evidence="13" type="ORF">QE152_g11229</name>
</gene>
<dbReference type="GO" id="GO:0005634">
    <property type="term" value="C:nucleus"/>
    <property type="evidence" value="ECO:0007669"/>
    <property type="project" value="UniProtKB-SubCell"/>
</dbReference>
<evidence type="ECO:0000313" key="13">
    <source>
        <dbReference type="EMBL" id="KAK9736853.1"/>
    </source>
</evidence>
<feature type="region of interest" description="Disordered" evidence="10">
    <location>
        <begin position="379"/>
        <end position="509"/>
    </location>
</feature>
<dbReference type="SMART" id="SM00292">
    <property type="entry name" value="BRCT"/>
    <property type="match status" value="1"/>
</dbReference>
<feature type="compositionally biased region" description="Basic and acidic residues" evidence="10">
    <location>
        <begin position="384"/>
        <end position="480"/>
    </location>
</feature>
<dbReference type="AlphaFoldDB" id="A0AAW1LT24"/>
<keyword evidence="14" id="KW-1185">Reference proteome</keyword>
<feature type="domain" description="FCP1 homology" evidence="12">
    <location>
        <begin position="138"/>
        <end position="302"/>
    </location>
</feature>
<evidence type="ECO:0000256" key="5">
    <source>
        <dbReference type="ARBA" id="ARBA00023242"/>
    </source>
</evidence>
<dbReference type="NCBIfam" id="TIGR02250">
    <property type="entry name" value="FCP1_euk"/>
    <property type="match status" value="1"/>
</dbReference>
<feature type="compositionally biased region" description="Acidic residues" evidence="10">
    <location>
        <begin position="818"/>
        <end position="827"/>
    </location>
</feature>
<comment type="function">
    <text evidence="9">This promotes the activity of RNA polymerase II.</text>
</comment>
<dbReference type="InterPro" id="IPR039189">
    <property type="entry name" value="Fcp1"/>
</dbReference>
<dbReference type="InterPro" id="IPR023214">
    <property type="entry name" value="HAD_sf"/>
</dbReference>
<evidence type="ECO:0000256" key="9">
    <source>
        <dbReference type="RuleBase" id="RU366066"/>
    </source>
</evidence>
<feature type="region of interest" description="Disordered" evidence="10">
    <location>
        <begin position="757"/>
        <end position="867"/>
    </location>
</feature>
<feature type="domain" description="BRCT" evidence="11">
    <location>
        <begin position="600"/>
        <end position="693"/>
    </location>
</feature>
<dbReference type="GO" id="GO:0008420">
    <property type="term" value="F:RNA polymerase II CTD heptapeptide repeat phosphatase activity"/>
    <property type="evidence" value="ECO:0007669"/>
    <property type="project" value="UniProtKB-UniRule"/>
</dbReference>
<evidence type="ECO:0000313" key="14">
    <source>
        <dbReference type="Proteomes" id="UP001458880"/>
    </source>
</evidence>
<dbReference type="InterPro" id="IPR004274">
    <property type="entry name" value="FCP1_dom"/>
</dbReference>
<organism evidence="13 14">
    <name type="scientific">Popillia japonica</name>
    <name type="common">Japanese beetle</name>
    <dbReference type="NCBI Taxonomy" id="7064"/>
    <lineage>
        <taxon>Eukaryota</taxon>
        <taxon>Metazoa</taxon>
        <taxon>Ecdysozoa</taxon>
        <taxon>Arthropoda</taxon>
        <taxon>Hexapoda</taxon>
        <taxon>Insecta</taxon>
        <taxon>Pterygota</taxon>
        <taxon>Neoptera</taxon>
        <taxon>Endopterygota</taxon>
        <taxon>Coleoptera</taxon>
        <taxon>Polyphaga</taxon>
        <taxon>Scarabaeiformia</taxon>
        <taxon>Scarabaeidae</taxon>
        <taxon>Rutelinae</taxon>
        <taxon>Popillia</taxon>
    </lineage>
</organism>
<dbReference type="InterPro" id="IPR011947">
    <property type="entry name" value="FCP1_euk"/>
</dbReference>
<dbReference type="PROSITE" id="PS50969">
    <property type="entry name" value="FCP1"/>
    <property type="match status" value="1"/>
</dbReference>
<dbReference type="SUPFAM" id="SSF56784">
    <property type="entry name" value="HAD-like"/>
    <property type="match status" value="1"/>
</dbReference>
<dbReference type="InterPro" id="IPR036420">
    <property type="entry name" value="BRCT_dom_sf"/>
</dbReference>
<evidence type="ECO:0000259" key="11">
    <source>
        <dbReference type="PROSITE" id="PS50172"/>
    </source>
</evidence>